<accession>A0A1I6V7J5</accession>
<dbReference type="InterPro" id="IPR036390">
    <property type="entry name" value="WH_DNA-bd_sf"/>
</dbReference>
<dbReference type="Gene3D" id="3.40.50.11700">
    <property type="match status" value="1"/>
</dbReference>
<protein>
    <submittedName>
        <fullName evidence="3">CRISPR-associated protein Csa3</fullName>
    </submittedName>
</protein>
<feature type="domain" description="DUF6293" evidence="2">
    <location>
        <begin position="164"/>
        <end position="212"/>
    </location>
</feature>
<sequence length="216" mass="23852">MTTFIATIGFDSTRVTRPVLTHGLEEGDEIALVHPADDGENDRSNEAREDVRRMVTELQPNVTVDSVALDPEDFYEGIRRSIDRVESESDDVVLVLGGGARDIYLPVAFSAFLSRDAIDTVLQFSDITGSVSEIQIPNFVDPLSDSVVETLETIVDVDEETSLTFISNTLDVAKSTVARHVSELEERGFVRAEKHGKSKMVYSTEEGRLAIDINVF</sequence>
<dbReference type="InterPro" id="IPR036388">
    <property type="entry name" value="WH-like_DNA-bd_sf"/>
</dbReference>
<organism evidence="3 4">
    <name type="scientific">Halostagnicola kamekurae</name>
    <dbReference type="NCBI Taxonomy" id="619731"/>
    <lineage>
        <taxon>Archaea</taxon>
        <taxon>Methanobacteriati</taxon>
        <taxon>Methanobacteriota</taxon>
        <taxon>Stenosarchaea group</taxon>
        <taxon>Halobacteria</taxon>
        <taxon>Halobacteriales</taxon>
        <taxon>Natrialbaceae</taxon>
        <taxon>Halostagnicola</taxon>
    </lineage>
</organism>
<dbReference type="EMBL" id="FOZS01000012">
    <property type="protein sequence ID" value="SFT09636.1"/>
    <property type="molecule type" value="Genomic_DNA"/>
</dbReference>
<dbReference type="RefSeq" id="WP_175507280.1">
    <property type="nucleotide sequence ID" value="NZ_FOZS01000012.1"/>
</dbReference>
<feature type="domain" description="Csa3 N-terminal" evidence="1">
    <location>
        <begin position="3"/>
        <end position="117"/>
    </location>
</feature>
<evidence type="ECO:0000259" key="1">
    <source>
        <dbReference type="Pfam" id="PF22662"/>
    </source>
</evidence>
<dbReference type="InterPro" id="IPR054588">
    <property type="entry name" value="Csa3_N"/>
</dbReference>
<dbReference type="Pfam" id="PF22662">
    <property type="entry name" value="Csa3_N"/>
    <property type="match status" value="1"/>
</dbReference>
<dbReference type="SUPFAM" id="SSF46785">
    <property type="entry name" value="Winged helix' DNA-binding domain"/>
    <property type="match status" value="1"/>
</dbReference>
<evidence type="ECO:0000313" key="3">
    <source>
        <dbReference type="EMBL" id="SFT09636.1"/>
    </source>
</evidence>
<dbReference type="NCBIfam" id="TIGR01884">
    <property type="entry name" value="cas_HTH"/>
    <property type="match status" value="1"/>
</dbReference>
<reference evidence="4" key="1">
    <citation type="submission" date="2016-10" db="EMBL/GenBank/DDBJ databases">
        <authorList>
            <person name="Varghese N."/>
            <person name="Submissions S."/>
        </authorList>
    </citation>
    <scope>NUCLEOTIDE SEQUENCE [LARGE SCALE GENOMIC DNA]</scope>
    <source>
        <strain evidence="4">DSM 22427</strain>
    </source>
</reference>
<evidence type="ECO:0000259" key="2">
    <source>
        <dbReference type="Pfam" id="PF22665"/>
    </source>
</evidence>
<gene>
    <name evidence="3" type="ORF">SAMN04488556_0104</name>
</gene>
<dbReference type="AlphaFoldDB" id="A0A1I6V7J5"/>
<dbReference type="Proteomes" id="UP000199199">
    <property type="component" value="Unassembled WGS sequence"/>
</dbReference>
<proteinExistence type="predicted"/>
<name>A0A1I6V7J5_9EURY</name>
<dbReference type="InterPro" id="IPR010163">
    <property type="entry name" value="Csa3"/>
</dbReference>
<dbReference type="OrthoDB" id="116640at2157"/>
<keyword evidence="4" id="KW-1185">Reference proteome</keyword>
<evidence type="ECO:0000313" key="4">
    <source>
        <dbReference type="Proteomes" id="UP000199199"/>
    </source>
</evidence>
<dbReference type="InterPro" id="IPR054162">
    <property type="entry name" value="DUF6293_C"/>
</dbReference>
<dbReference type="Gene3D" id="1.10.10.10">
    <property type="entry name" value="Winged helix-like DNA-binding domain superfamily/Winged helix DNA-binding domain"/>
    <property type="match status" value="1"/>
</dbReference>
<dbReference type="Pfam" id="PF22665">
    <property type="entry name" value="WHD_DUF6293"/>
    <property type="match status" value="1"/>
</dbReference>